<reference evidence="1 2" key="1">
    <citation type="submission" date="2015-07" db="EMBL/GenBank/DDBJ databases">
        <title>The draft genome sequence of Leadbetterella sp. JN14-9.</title>
        <authorList>
            <person name="Liu Y."/>
            <person name="Du J."/>
            <person name="Shao Z."/>
        </authorList>
    </citation>
    <scope>NUCLEOTIDE SEQUENCE [LARGE SCALE GENOMIC DNA]</scope>
    <source>
        <strain evidence="1 2">JN14-9</strain>
    </source>
</reference>
<dbReference type="Proteomes" id="UP000050454">
    <property type="component" value="Unassembled WGS sequence"/>
</dbReference>
<name>A0A0P7BY91_9BACT</name>
<evidence type="ECO:0000313" key="1">
    <source>
        <dbReference type="EMBL" id="KPM47071.1"/>
    </source>
</evidence>
<accession>A0A0P7BY91</accession>
<proteinExistence type="predicted"/>
<sequence length="140" mass="16180">MVDENSAPLLKKQLDYREQEFYFEFLPRGIFATNTDLGLNKLLLRKTEVRAGSYTYVENNNGTFVEITINDPQFDQNVNLKFEAFDLQGSSPSLVMDTQNYVHSIRTSSDNFSSELRNSMYEFTTRINQALFSLSFSKTN</sequence>
<protein>
    <submittedName>
        <fullName evidence="1">Uncharacterized protein</fullName>
    </submittedName>
</protein>
<gene>
    <name evidence="1" type="ORF">AFM12_17780</name>
</gene>
<evidence type="ECO:0000313" key="2">
    <source>
        <dbReference type="Proteomes" id="UP000050454"/>
    </source>
</evidence>
<dbReference type="AlphaFoldDB" id="A0A0P7BY91"/>
<keyword evidence="2" id="KW-1185">Reference proteome</keyword>
<organism evidence="1 2">
    <name type="scientific">Jiulongibacter sediminis</name>
    <dbReference type="NCBI Taxonomy" id="1605367"/>
    <lineage>
        <taxon>Bacteria</taxon>
        <taxon>Pseudomonadati</taxon>
        <taxon>Bacteroidota</taxon>
        <taxon>Cytophagia</taxon>
        <taxon>Cytophagales</taxon>
        <taxon>Leadbetterellaceae</taxon>
        <taxon>Jiulongibacter</taxon>
    </lineage>
</organism>
<dbReference type="EMBL" id="LGTQ01000013">
    <property type="protein sequence ID" value="KPM47071.1"/>
    <property type="molecule type" value="Genomic_DNA"/>
</dbReference>
<dbReference type="STRING" id="1605367.AFM12_17780"/>
<comment type="caution">
    <text evidence="1">The sequence shown here is derived from an EMBL/GenBank/DDBJ whole genome shotgun (WGS) entry which is preliminary data.</text>
</comment>